<dbReference type="EMBL" id="JAWXXV010000001">
    <property type="protein sequence ID" value="MDX5983061.1"/>
    <property type="molecule type" value="Genomic_DNA"/>
</dbReference>
<dbReference type="RefSeq" id="WP_010405727.1">
    <property type="nucleotide sequence ID" value="NZ_JAWXXV010000001.1"/>
</dbReference>
<dbReference type="InterPro" id="IPR056090">
    <property type="entry name" value="DUF7673"/>
</dbReference>
<evidence type="ECO:0000313" key="3">
    <source>
        <dbReference type="Proteomes" id="UP001279660"/>
    </source>
</evidence>
<gene>
    <name evidence="2" type="ORF">SIL82_02210</name>
</gene>
<feature type="domain" description="DUF7673" evidence="1">
    <location>
        <begin position="12"/>
        <end position="97"/>
    </location>
</feature>
<name>A0ABU4PFS1_9SPHN</name>
<protein>
    <recommendedName>
        <fullName evidence="1">DUF7673 domain-containing protein</fullName>
    </recommendedName>
</protein>
<proteinExistence type="predicted"/>
<dbReference type="Proteomes" id="UP001279660">
    <property type="component" value="Unassembled WGS sequence"/>
</dbReference>
<reference evidence="2 3" key="1">
    <citation type="submission" date="2023-11" db="EMBL/GenBank/DDBJ databases">
        <title>MicrobeMod: A computational toolkit for identifying prokaryotic methylation and restriction-modification with nanopore sequencing.</title>
        <authorList>
            <person name="Crits-Christoph A."/>
            <person name="Kang S.C."/>
            <person name="Lee H."/>
            <person name="Ostrov N."/>
        </authorList>
    </citation>
    <scope>NUCLEOTIDE SEQUENCE [LARGE SCALE GENOMIC DNA]</scope>
    <source>
        <strain evidence="2 3">ATCC 14820</strain>
    </source>
</reference>
<dbReference type="Pfam" id="PF24720">
    <property type="entry name" value="DUF7673"/>
    <property type="match status" value="1"/>
</dbReference>
<evidence type="ECO:0000259" key="1">
    <source>
        <dbReference type="Pfam" id="PF24720"/>
    </source>
</evidence>
<organism evidence="2 3">
    <name type="scientific">Sphingomonas echinoides</name>
    <dbReference type="NCBI Taxonomy" id="59803"/>
    <lineage>
        <taxon>Bacteria</taxon>
        <taxon>Pseudomonadati</taxon>
        <taxon>Pseudomonadota</taxon>
        <taxon>Alphaproteobacteria</taxon>
        <taxon>Sphingomonadales</taxon>
        <taxon>Sphingomonadaceae</taxon>
        <taxon>Sphingomonas</taxon>
    </lineage>
</organism>
<evidence type="ECO:0000313" key="2">
    <source>
        <dbReference type="EMBL" id="MDX5983061.1"/>
    </source>
</evidence>
<accession>A0ABU4PFS1</accession>
<keyword evidence="3" id="KW-1185">Reference proteome</keyword>
<comment type="caution">
    <text evidence="2">The sequence shown here is derived from an EMBL/GenBank/DDBJ whole genome shotgun (WGS) entry which is preliminary data.</text>
</comment>
<sequence>MNVTPLIAPEVRAAVDRLFDLASSDTGQAGRVANFLLAWHNGADWGGFDLADLFGVDRAIAADMATIFTFLGQYPSGIYPDAFGHGDDIVPILQRWRGYTDE</sequence>